<dbReference type="PANTHER" id="PTHR38165:SF1">
    <property type="entry name" value="GLUCANASE B"/>
    <property type="match status" value="1"/>
</dbReference>
<dbReference type="InterPro" id="IPR026444">
    <property type="entry name" value="Secre_tail"/>
</dbReference>
<dbReference type="InterPro" id="IPR042517">
    <property type="entry name" value="Glyco_hydro_64_N_2"/>
</dbReference>
<protein>
    <submittedName>
        <fullName evidence="4">Carbohydrate-binding protein</fullName>
    </submittedName>
</protein>
<evidence type="ECO:0000313" key="5">
    <source>
        <dbReference type="Proteomes" id="UP001319180"/>
    </source>
</evidence>
<keyword evidence="1" id="KW-0732">Signal</keyword>
<proteinExistence type="predicted"/>
<reference evidence="4 5" key="1">
    <citation type="submission" date="2021-05" db="EMBL/GenBank/DDBJ databases">
        <title>A Polyphasic approach of four new species of the genus Ohtaekwangia: Ohtaekwangia histidinii sp. nov., Ohtaekwangia cretensis sp. nov., Ohtaekwangia indiensis sp. nov., Ohtaekwangia reichenbachii sp. nov. from diverse environment.</title>
        <authorList>
            <person name="Octaviana S."/>
        </authorList>
    </citation>
    <scope>NUCLEOTIDE SEQUENCE [LARGE SCALE GENOMIC DNA]</scope>
    <source>
        <strain evidence="4 5">PWU37</strain>
    </source>
</reference>
<evidence type="ECO:0000259" key="2">
    <source>
        <dbReference type="PROSITE" id="PS51175"/>
    </source>
</evidence>
<dbReference type="AlphaFoldDB" id="A0AAP2D9A2"/>
<dbReference type="InterPro" id="IPR037176">
    <property type="entry name" value="Osmotin/thaumatin-like_sf"/>
</dbReference>
<gene>
    <name evidence="4" type="ORF">KK078_14815</name>
</gene>
<dbReference type="Proteomes" id="UP001319180">
    <property type="component" value="Unassembled WGS sequence"/>
</dbReference>
<dbReference type="CDD" id="cd04080">
    <property type="entry name" value="CBM6_cellulase-like"/>
    <property type="match status" value="1"/>
</dbReference>
<dbReference type="PROSITE" id="PS51175">
    <property type="entry name" value="CBM6"/>
    <property type="match status" value="1"/>
</dbReference>
<dbReference type="EMBL" id="JAHESC010000020">
    <property type="protein sequence ID" value="MBT1687838.1"/>
    <property type="molecule type" value="Genomic_DNA"/>
</dbReference>
<dbReference type="InterPro" id="IPR032477">
    <property type="entry name" value="Glyco_hydro_64"/>
</dbReference>
<feature type="domain" description="GH64" evidence="3">
    <location>
        <begin position="31"/>
        <end position="408"/>
    </location>
</feature>
<dbReference type="NCBIfam" id="TIGR04183">
    <property type="entry name" value="Por_Secre_tail"/>
    <property type="match status" value="1"/>
</dbReference>
<dbReference type="Pfam" id="PF03422">
    <property type="entry name" value="CBM_6"/>
    <property type="match status" value="1"/>
</dbReference>
<dbReference type="InterPro" id="IPR006584">
    <property type="entry name" value="Cellulose-bd_IV"/>
</dbReference>
<dbReference type="InterPro" id="IPR005084">
    <property type="entry name" value="CBM6"/>
</dbReference>
<dbReference type="InterPro" id="IPR008979">
    <property type="entry name" value="Galactose-bd-like_sf"/>
</dbReference>
<feature type="domain" description="CBM6" evidence="2">
    <location>
        <begin position="420"/>
        <end position="541"/>
    </location>
</feature>
<dbReference type="Gene3D" id="3.30.920.50">
    <property type="entry name" value="Beta-1,3-glucanase, C-terminal domain"/>
    <property type="match status" value="1"/>
</dbReference>
<dbReference type="CDD" id="cd09214">
    <property type="entry name" value="GH64-like"/>
    <property type="match status" value="1"/>
</dbReference>
<comment type="caution">
    <text evidence="4">The sequence shown here is derived from an EMBL/GenBank/DDBJ whole genome shotgun (WGS) entry which is preliminary data.</text>
</comment>
<dbReference type="PROSITE" id="PS52006">
    <property type="entry name" value="GH64"/>
    <property type="match status" value="1"/>
</dbReference>
<dbReference type="SMART" id="SM00606">
    <property type="entry name" value="CBD_IV"/>
    <property type="match status" value="1"/>
</dbReference>
<accession>A0AAP2D9A2</accession>
<dbReference type="InterPro" id="IPR037398">
    <property type="entry name" value="Glyco_hydro_64_fam"/>
</dbReference>
<organism evidence="4 5">
    <name type="scientific">Dawidia soli</name>
    <dbReference type="NCBI Taxonomy" id="2782352"/>
    <lineage>
        <taxon>Bacteria</taxon>
        <taxon>Pseudomonadati</taxon>
        <taxon>Bacteroidota</taxon>
        <taxon>Cytophagia</taxon>
        <taxon>Cytophagales</taxon>
        <taxon>Chryseotaleaceae</taxon>
        <taxon>Dawidia</taxon>
    </lineage>
</organism>
<dbReference type="SUPFAM" id="SSF49785">
    <property type="entry name" value="Galactose-binding domain-like"/>
    <property type="match status" value="1"/>
</dbReference>
<dbReference type="Pfam" id="PF16483">
    <property type="entry name" value="Glyco_hydro_64"/>
    <property type="match status" value="1"/>
</dbReference>
<dbReference type="Gene3D" id="2.60.110.10">
    <property type="entry name" value="Thaumatin"/>
    <property type="match status" value="1"/>
</dbReference>
<keyword evidence="5" id="KW-1185">Reference proteome</keyword>
<sequence>MNTLLYRRWNFRLPAIIAIAFVLYASQAWSQPTIPFTLQNRSAYTDANVYVAVVGIINDNHVWIDTRTGAVRTMSTADNTVQGPVYNGDQGPGGNGRYANCFARLSEIPNKTIQIPGIVGCRILIAFNSQLYLYFFGATGGYAAPNLANPNDPNQGVRYEIIELANATNGLWANTTRVDAYQYPMGLEVWGNNNFYKKVGEIKTHAEVLALWQSTAPSQFASCYDVAKGIIHCPSKTQAFLPGGAQANYFGGYIDAIWSKYTSGDLVFNGGDVGTWRGRVSGQTFTFTRASDGAIATITRKPTTIEALEGSGVLAAGSGIDKAVQTQICAAINRHAINLNLATGATQNFGPATGYYGTSPYNWYAKFWHNTALSHEGFSYGFCYDDAFDQSSTVNASSPIRATVTIGGFAGTTGGNGFSTVIQAESWTYMAGVQTEATTDTGGGLNVGWIDAGDWMAYDITIPQAGTYRVTYRVASPNGGTTLRLEKDAGATQLGSVTIPNTGGWQNWTNVSHDVTLPAGTYSIGIATSTGGFNLNHITVASTAAASARSQSENKTVAAVTLQEENAVVLSPNPVRDQLSIHAAEHVKRVSIYTIGGQRMMTVENPGSAISVQQLKPGVHIVVVERHDLTIRKEKIIKE</sequence>
<dbReference type="RefSeq" id="WP_254091066.1">
    <property type="nucleotide sequence ID" value="NZ_JAHESC010000020.1"/>
</dbReference>
<name>A0AAP2D9A2_9BACT</name>
<evidence type="ECO:0000313" key="4">
    <source>
        <dbReference type="EMBL" id="MBT1687838.1"/>
    </source>
</evidence>
<dbReference type="GO" id="GO:0030246">
    <property type="term" value="F:carbohydrate binding"/>
    <property type="evidence" value="ECO:0007669"/>
    <property type="project" value="InterPro"/>
</dbReference>
<evidence type="ECO:0000259" key="3">
    <source>
        <dbReference type="PROSITE" id="PS52006"/>
    </source>
</evidence>
<evidence type="ECO:0000256" key="1">
    <source>
        <dbReference type="ARBA" id="ARBA00022729"/>
    </source>
</evidence>
<dbReference type="PANTHER" id="PTHR38165">
    <property type="match status" value="1"/>
</dbReference>
<dbReference type="Gene3D" id="2.60.120.260">
    <property type="entry name" value="Galactose-binding domain-like"/>
    <property type="match status" value="1"/>
</dbReference>